<feature type="chain" id="PRO_5030928703" evidence="1">
    <location>
        <begin position="24"/>
        <end position="428"/>
    </location>
</feature>
<dbReference type="GO" id="GO:0003677">
    <property type="term" value="F:DNA binding"/>
    <property type="evidence" value="ECO:0007669"/>
    <property type="project" value="UniProtKB-KW"/>
</dbReference>
<dbReference type="Gene3D" id="2.130.10.10">
    <property type="entry name" value="YVTN repeat-like/Quinoprotein amine dehydrogenase"/>
    <property type="match status" value="2"/>
</dbReference>
<evidence type="ECO:0000313" key="2">
    <source>
        <dbReference type="EMBL" id="MBB4675138.1"/>
    </source>
</evidence>
<proteinExistence type="predicted"/>
<dbReference type="RefSeq" id="WP_185001162.1">
    <property type="nucleotide sequence ID" value="NZ_BAAAUI010000026.1"/>
</dbReference>
<keyword evidence="2" id="KW-0238">DNA-binding</keyword>
<dbReference type="Proteomes" id="UP000533598">
    <property type="component" value="Unassembled WGS sequence"/>
</dbReference>
<keyword evidence="1" id="KW-0732">Signal</keyword>
<evidence type="ECO:0000313" key="3">
    <source>
        <dbReference type="Proteomes" id="UP000533598"/>
    </source>
</evidence>
<dbReference type="InterPro" id="IPR011048">
    <property type="entry name" value="Haem_d1_sf"/>
</dbReference>
<organism evidence="2 3">
    <name type="scientific">Crossiella cryophila</name>
    <dbReference type="NCBI Taxonomy" id="43355"/>
    <lineage>
        <taxon>Bacteria</taxon>
        <taxon>Bacillati</taxon>
        <taxon>Actinomycetota</taxon>
        <taxon>Actinomycetes</taxon>
        <taxon>Pseudonocardiales</taxon>
        <taxon>Pseudonocardiaceae</taxon>
        <taxon>Crossiella</taxon>
    </lineage>
</organism>
<gene>
    <name evidence="2" type="ORF">HNR67_001256</name>
</gene>
<dbReference type="EMBL" id="JACHMH010000001">
    <property type="protein sequence ID" value="MBB4675138.1"/>
    <property type="molecule type" value="Genomic_DNA"/>
</dbReference>
<protein>
    <submittedName>
        <fullName evidence="2">DNA-binding beta-propeller fold protein YncE</fullName>
    </submittedName>
</protein>
<evidence type="ECO:0000256" key="1">
    <source>
        <dbReference type="SAM" id="SignalP"/>
    </source>
</evidence>
<dbReference type="InterPro" id="IPR051200">
    <property type="entry name" value="Host-pathogen_enzymatic-act"/>
</dbReference>
<dbReference type="PANTHER" id="PTHR47197">
    <property type="entry name" value="PROTEIN NIRF"/>
    <property type="match status" value="1"/>
</dbReference>
<reference evidence="2 3" key="1">
    <citation type="submission" date="2020-08" db="EMBL/GenBank/DDBJ databases">
        <title>Sequencing the genomes of 1000 actinobacteria strains.</title>
        <authorList>
            <person name="Klenk H.-P."/>
        </authorList>
    </citation>
    <scope>NUCLEOTIDE SEQUENCE [LARGE SCALE GENOMIC DNA]</scope>
    <source>
        <strain evidence="2 3">DSM 44230</strain>
    </source>
</reference>
<feature type="signal peptide" evidence="1">
    <location>
        <begin position="1"/>
        <end position="23"/>
    </location>
</feature>
<dbReference type="SUPFAM" id="SSF51004">
    <property type="entry name" value="C-terminal (heme d1) domain of cytochrome cd1-nitrite reductase"/>
    <property type="match status" value="1"/>
</dbReference>
<accession>A0A7W7C8B3</accession>
<sequence>MLKSLTAVAAALAMTASAAPAVAAPSGARVLVADQHAATVHVLDPATGRVTGSLPDRVLNDHAGVVTLPDGRAIFVDDRNHALVVLQLSGTPKVLGTAPVDGEVAHLTVDPAGGYAVVSSAAHHEHEEPAAPHAEGAHLTVVDLRTWQTKEVPVAAGEPGVLIDAATDSVLLRNDDPAAVQAFPRRALLAHTGEAPLSPARSAEIGAHGHGEAFSARHRVIAAATERGLDLLPTHPDGTFGPARTVPWNISGRTGGRAFYLRLADDSRTVASYVRDDRATDWTQWTEDAYLTNATTGEAHRIPLGTGYLYRFGLSDSLAGYVVQGGRTDELVLVDLGTAKVTGRVDLGTLPGGPQGGTEPFSAQGRRVALTDDGGRAFVTAGGQGRVDVVDTAGRRIRGTLKLPTALTGGGSVAVWEPGVRHADLVGR</sequence>
<comment type="caution">
    <text evidence="2">The sequence shown here is derived from an EMBL/GenBank/DDBJ whole genome shotgun (WGS) entry which is preliminary data.</text>
</comment>
<dbReference type="PANTHER" id="PTHR47197:SF3">
    <property type="entry name" value="DIHYDRO-HEME D1 DEHYDROGENASE"/>
    <property type="match status" value="1"/>
</dbReference>
<keyword evidence="3" id="KW-1185">Reference proteome</keyword>
<dbReference type="InterPro" id="IPR015943">
    <property type="entry name" value="WD40/YVTN_repeat-like_dom_sf"/>
</dbReference>
<name>A0A7W7C8B3_9PSEU</name>
<dbReference type="AlphaFoldDB" id="A0A7W7C8B3"/>